<dbReference type="InterPro" id="IPR011009">
    <property type="entry name" value="Kinase-like_dom_sf"/>
</dbReference>
<evidence type="ECO:0000259" key="10">
    <source>
        <dbReference type="PROSITE" id="PS50011"/>
    </source>
</evidence>
<dbReference type="FunFam" id="1.10.510.10:FF:000571">
    <property type="entry name" value="Maternal embryonic leucine zipper kinase"/>
    <property type="match status" value="1"/>
</dbReference>
<comment type="catalytic activity">
    <reaction evidence="7">
        <text>L-threonyl-[protein] + ATP = O-phospho-L-threonyl-[protein] + ADP + H(+)</text>
        <dbReference type="Rhea" id="RHEA:46608"/>
        <dbReference type="Rhea" id="RHEA-COMP:11060"/>
        <dbReference type="Rhea" id="RHEA-COMP:11605"/>
        <dbReference type="ChEBI" id="CHEBI:15378"/>
        <dbReference type="ChEBI" id="CHEBI:30013"/>
        <dbReference type="ChEBI" id="CHEBI:30616"/>
        <dbReference type="ChEBI" id="CHEBI:61977"/>
        <dbReference type="ChEBI" id="CHEBI:456216"/>
        <dbReference type="EC" id="2.7.11.1"/>
    </reaction>
</comment>
<evidence type="ECO:0000313" key="11">
    <source>
        <dbReference type="EMBL" id="CAB3372316.1"/>
    </source>
</evidence>
<dbReference type="EMBL" id="CADEPI010000071">
    <property type="protein sequence ID" value="CAB3372316.1"/>
    <property type="molecule type" value="Genomic_DNA"/>
</dbReference>
<protein>
    <recommendedName>
        <fullName evidence="1">non-specific serine/threonine protein kinase</fullName>
        <ecNumber evidence="1">2.7.11.1</ecNumber>
    </recommendedName>
</protein>
<keyword evidence="12" id="KW-1185">Reference proteome</keyword>
<evidence type="ECO:0000256" key="7">
    <source>
        <dbReference type="ARBA" id="ARBA00047899"/>
    </source>
</evidence>
<evidence type="ECO:0000256" key="9">
    <source>
        <dbReference type="SAM" id="MobiDB-lite"/>
    </source>
</evidence>
<dbReference type="SUPFAM" id="SSF56112">
    <property type="entry name" value="Protein kinase-like (PK-like)"/>
    <property type="match status" value="1"/>
</dbReference>
<reference evidence="11 12" key="1">
    <citation type="submission" date="2020-04" db="EMBL/GenBank/DDBJ databases">
        <authorList>
            <person name="Alioto T."/>
            <person name="Alioto T."/>
            <person name="Gomez Garrido J."/>
        </authorList>
    </citation>
    <scope>NUCLEOTIDE SEQUENCE [LARGE SCALE GENOMIC DNA]</scope>
</reference>
<dbReference type="PANTHER" id="PTHR22983:SF6">
    <property type="entry name" value="SERINE_THREONINE-PROTEIN KINASE 36"/>
    <property type="match status" value="1"/>
</dbReference>
<name>A0A8S1D3C0_9INSE</name>
<dbReference type="GO" id="GO:0007224">
    <property type="term" value="P:smoothened signaling pathway"/>
    <property type="evidence" value="ECO:0007669"/>
    <property type="project" value="TreeGrafter"/>
</dbReference>
<evidence type="ECO:0000256" key="5">
    <source>
        <dbReference type="ARBA" id="ARBA00022777"/>
    </source>
</evidence>
<feature type="compositionally biased region" description="Polar residues" evidence="9">
    <location>
        <begin position="331"/>
        <end position="350"/>
    </location>
</feature>
<evidence type="ECO:0000256" key="2">
    <source>
        <dbReference type="ARBA" id="ARBA00022527"/>
    </source>
</evidence>
<feature type="region of interest" description="Disordered" evidence="9">
    <location>
        <begin position="321"/>
        <end position="379"/>
    </location>
</feature>
<evidence type="ECO:0000313" key="12">
    <source>
        <dbReference type="Proteomes" id="UP000494165"/>
    </source>
</evidence>
<dbReference type="OrthoDB" id="266718at2759"/>
<proteinExistence type="predicted"/>
<dbReference type="FunFam" id="3.30.200.20:FF:000042">
    <property type="entry name" value="Aurora kinase A"/>
    <property type="match status" value="1"/>
</dbReference>
<evidence type="ECO:0000256" key="3">
    <source>
        <dbReference type="ARBA" id="ARBA00022679"/>
    </source>
</evidence>
<feature type="domain" description="Protein kinase" evidence="10">
    <location>
        <begin position="4"/>
        <end position="254"/>
    </location>
</feature>
<organism evidence="11 12">
    <name type="scientific">Cloeon dipterum</name>
    <dbReference type="NCBI Taxonomy" id="197152"/>
    <lineage>
        <taxon>Eukaryota</taxon>
        <taxon>Metazoa</taxon>
        <taxon>Ecdysozoa</taxon>
        <taxon>Arthropoda</taxon>
        <taxon>Hexapoda</taxon>
        <taxon>Insecta</taxon>
        <taxon>Pterygota</taxon>
        <taxon>Palaeoptera</taxon>
        <taxon>Ephemeroptera</taxon>
        <taxon>Pisciforma</taxon>
        <taxon>Baetidae</taxon>
        <taxon>Cloeon</taxon>
    </lineage>
</organism>
<keyword evidence="5" id="KW-0418">Kinase</keyword>
<comment type="caution">
    <text evidence="11">The sequence shown here is derived from an EMBL/GenBank/DDBJ whole genome shotgun (WGS) entry which is preliminary data.</text>
</comment>
<dbReference type="PANTHER" id="PTHR22983">
    <property type="entry name" value="PROTEIN KINASE RELATED"/>
    <property type="match status" value="1"/>
</dbReference>
<sequence length="669" mass="76336">MEKYEVLSLAGEGSFGRVYKAKQKDTQQFVAYKVISKLGRSKKELDTLRQECKVQRNFNHPNVIQMIDSFETDEDIVVVTEFVDKQLYALINSEGPMPEELVRQITCDLVSALFYLHSNRVLHRDLKPQNILIDALGKAKLCDFGFARHMGRGTMLLTSIKGTPLYMAPELIKESPYDHNADLWSLGCIVYELLVGVPPFKTSNVMHLVRLVHNEQIKFPQFASQDCISFLQGLLQKDPRERLTWPDLIYHPFLKGDVLVQQDLAASLPPLTEPLSDSQQLFKETQRQILLDRQPRGSKSFRLTKFVDYFKQKISLEEGNVKTVDGEPMQISPSTTPTPDNPANSNSQRVHTSKSREKKKSKSFEPKSQTEESESDEENQVQNYEWLDYLHRSMEEVFNHDLSCVFKPPLVKVATSPLLKRNFSPQVYNSVACLLILPFITEDRNSTRLKTLLESYAESNVVDLLVQGMWTLLAKKKSELDEFDLVKSKQLSSERLLAIENIILLLSYLVYKQPYPKVDIFLNQFCNAVKSRGSSFALVTRHLLTLSKRRPKIVSDILSIYNHIIRILPSQSLVVLEAVIGNSATKAKEKKQIDLGKFLDSPNAMLRLNTCVLIRYLTRKFGASPYKYWDDSIKQKLVRNAKEDTDLKANVAAGLAVEVIKKLELITSA</sequence>
<evidence type="ECO:0000256" key="8">
    <source>
        <dbReference type="ARBA" id="ARBA00048679"/>
    </source>
</evidence>
<keyword evidence="4" id="KW-0547">Nucleotide-binding</keyword>
<evidence type="ECO:0000256" key="4">
    <source>
        <dbReference type="ARBA" id="ARBA00022741"/>
    </source>
</evidence>
<keyword evidence="6" id="KW-0067">ATP-binding</keyword>
<dbReference type="InterPro" id="IPR000719">
    <property type="entry name" value="Prot_kinase_dom"/>
</dbReference>
<dbReference type="Gene3D" id="1.10.510.10">
    <property type="entry name" value="Transferase(Phosphotransferase) domain 1"/>
    <property type="match status" value="1"/>
</dbReference>
<feature type="compositionally biased region" description="Basic residues" evidence="9">
    <location>
        <begin position="351"/>
        <end position="361"/>
    </location>
</feature>
<dbReference type="SMART" id="SM00220">
    <property type="entry name" value="S_TKc"/>
    <property type="match status" value="1"/>
</dbReference>
<dbReference type="Pfam" id="PF00069">
    <property type="entry name" value="Pkinase"/>
    <property type="match status" value="1"/>
</dbReference>
<dbReference type="PROSITE" id="PS00108">
    <property type="entry name" value="PROTEIN_KINASE_ST"/>
    <property type="match status" value="1"/>
</dbReference>
<dbReference type="PROSITE" id="PS50011">
    <property type="entry name" value="PROTEIN_KINASE_DOM"/>
    <property type="match status" value="1"/>
</dbReference>
<evidence type="ECO:0000256" key="1">
    <source>
        <dbReference type="ARBA" id="ARBA00012513"/>
    </source>
</evidence>
<keyword evidence="3" id="KW-0808">Transferase</keyword>
<dbReference type="GO" id="GO:0005524">
    <property type="term" value="F:ATP binding"/>
    <property type="evidence" value="ECO:0007669"/>
    <property type="project" value="UniProtKB-KW"/>
</dbReference>
<dbReference type="InterPro" id="IPR008271">
    <property type="entry name" value="Ser/Thr_kinase_AS"/>
</dbReference>
<keyword evidence="2" id="KW-0723">Serine/threonine-protein kinase</keyword>
<dbReference type="GO" id="GO:0005737">
    <property type="term" value="C:cytoplasm"/>
    <property type="evidence" value="ECO:0007669"/>
    <property type="project" value="TreeGrafter"/>
</dbReference>
<dbReference type="AlphaFoldDB" id="A0A8S1D3C0"/>
<dbReference type="GO" id="GO:0004674">
    <property type="term" value="F:protein serine/threonine kinase activity"/>
    <property type="evidence" value="ECO:0007669"/>
    <property type="project" value="UniProtKB-KW"/>
</dbReference>
<evidence type="ECO:0000256" key="6">
    <source>
        <dbReference type="ARBA" id="ARBA00022840"/>
    </source>
</evidence>
<comment type="catalytic activity">
    <reaction evidence="8">
        <text>L-seryl-[protein] + ATP = O-phospho-L-seryl-[protein] + ADP + H(+)</text>
        <dbReference type="Rhea" id="RHEA:17989"/>
        <dbReference type="Rhea" id="RHEA-COMP:9863"/>
        <dbReference type="Rhea" id="RHEA-COMP:11604"/>
        <dbReference type="ChEBI" id="CHEBI:15378"/>
        <dbReference type="ChEBI" id="CHEBI:29999"/>
        <dbReference type="ChEBI" id="CHEBI:30616"/>
        <dbReference type="ChEBI" id="CHEBI:83421"/>
        <dbReference type="ChEBI" id="CHEBI:456216"/>
        <dbReference type="EC" id="2.7.11.1"/>
    </reaction>
</comment>
<dbReference type="EC" id="2.7.11.1" evidence="1"/>
<dbReference type="Proteomes" id="UP000494165">
    <property type="component" value="Unassembled WGS sequence"/>
</dbReference>
<accession>A0A8S1D3C0</accession>
<gene>
    <name evidence="11" type="ORF">CLODIP_2_CD13281</name>
</gene>